<dbReference type="PANTHER" id="PTHR47691">
    <property type="entry name" value="REGULATOR-RELATED"/>
    <property type="match status" value="1"/>
</dbReference>
<dbReference type="InterPro" id="IPR036388">
    <property type="entry name" value="WH-like_DNA-bd_sf"/>
</dbReference>
<evidence type="ECO:0000313" key="7">
    <source>
        <dbReference type="Proteomes" id="UP001597417"/>
    </source>
</evidence>
<evidence type="ECO:0000313" key="6">
    <source>
        <dbReference type="EMBL" id="MFD2417536.1"/>
    </source>
</evidence>
<sequence>MRVSLLGPVLLTSGDGATIEVGGARLRMLLARLALEPGRPVGVDSLVNGLWGTEPPADAINALQSLVSRLRKVLGDAGLLVSVNGGYALQVRPPDVDVHRFEELAARGRRDLTSGRYAEAAAVLTEALGLWRGEALADVLDAPFAQPPATRLADLKAAAIQDRFEAELELGHHTEILADLEAAGAAEPLRERLAGLRMRALCAVGRQSDALGVYERVRADLAGELGVDPSAELQQLHLAVVRGELSRVPVTRPETLPAPLTSFVGRSQELALIQQSLGSARLVTLVGPGGAGKTRLATEAATRHPAHERGRIWFVGFAAVRDPGDVSTAVLGALGSMDPPLVTAPIGETVHALDRITESLRGGEALLVLDNCEHLIGAIAQLAHDLLTRVPALSVLATSREPLAITGEVLCQVGPMSTPEAIRLFTERAATVRADFTLDGKTGDAVTEICRRLDGMPLALELAAARLRSMSVAQIAHRLDDRFRLLTSGSRTALPRQRTLRAVVEWSWDLLEKPDRILARRLSVFPGGATLSAIEAICADESLPAEDVVYVLGSLVEKSFVDISGDRYRMLETLRVFGEERLGEAGERELLIERFGAFFLAVAEENEPALRTRDQVTAIATFDAEHDNMLAALHGAIERGDAATAFRLVQALVWYWTAVRGFHEQVTELVDQVLPLDGDVPAWCRATLRAFWCLFSGFAGFVDRFPPREVIDDCHRSDAMDHYPPLALVLPGLALFAEEPDLVDRERRKAFAHPDSWTRGAAHWFDGLLARNNGELDRADRAWEAALSGFHAVGDRWGSSMSLAMLAELRSLRNEHEKAIEAITQGLEMARELGSADTFVQHRCLLAGERMRTGDFAGARRDLDEAVRWAEEGGRAELAGMAVFMSLELARRAGDLVEAHRVLDRLEARSSGWRLPDRVTAEWLATGAAALAVSEGDVVEARARIPVALRSTVDRRDLADGAKVAESAARLFRLEGRPERSAWALGVSQSLRGVFDLGDPELRDLVTELRKELGEQAYQDAYRRGSSLPRSDAASLLLAEFTGPLGNAVPVGPHGQREEHHDEAGQPSQPAE</sequence>
<dbReference type="Proteomes" id="UP001597417">
    <property type="component" value="Unassembled WGS sequence"/>
</dbReference>
<evidence type="ECO:0000259" key="5">
    <source>
        <dbReference type="PROSITE" id="PS51755"/>
    </source>
</evidence>
<dbReference type="Pfam" id="PF03704">
    <property type="entry name" value="BTAD"/>
    <property type="match status" value="1"/>
</dbReference>
<protein>
    <submittedName>
        <fullName evidence="6">BTAD domain-containing putative transcriptional regulator</fullName>
    </submittedName>
</protein>
<dbReference type="InterPro" id="IPR005158">
    <property type="entry name" value="BTAD"/>
</dbReference>
<keyword evidence="7" id="KW-1185">Reference proteome</keyword>
<comment type="caution">
    <text evidence="6">The sequence shown here is derived from an EMBL/GenBank/DDBJ whole genome shotgun (WGS) entry which is preliminary data.</text>
</comment>
<feature type="region of interest" description="Disordered" evidence="4">
    <location>
        <begin position="1047"/>
        <end position="1072"/>
    </location>
</feature>
<dbReference type="EMBL" id="JBHUKR010000007">
    <property type="protein sequence ID" value="MFD2417536.1"/>
    <property type="molecule type" value="Genomic_DNA"/>
</dbReference>
<reference evidence="7" key="1">
    <citation type="journal article" date="2019" name="Int. J. Syst. Evol. Microbiol.">
        <title>The Global Catalogue of Microorganisms (GCM) 10K type strain sequencing project: providing services to taxonomists for standard genome sequencing and annotation.</title>
        <authorList>
            <consortium name="The Broad Institute Genomics Platform"/>
            <consortium name="The Broad Institute Genome Sequencing Center for Infectious Disease"/>
            <person name="Wu L."/>
            <person name="Ma J."/>
        </authorList>
    </citation>
    <scope>NUCLEOTIDE SEQUENCE [LARGE SCALE GENOMIC DNA]</scope>
    <source>
        <strain evidence="7">CGMCC 4.7645</strain>
    </source>
</reference>
<keyword evidence="2 3" id="KW-0238">DNA-binding</keyword>
<proteinExistence type="inferred from homology"/>
<evidence type="ECO:0000256" key="2">
    <source>
        <dbReference type="ARBA" id="ARBA00023125"/>
    </source>
</evidence>
<dbReference type="Gene3D" id="1.10.10.10">
    <property type="entry name" value="Winged helix-like DNA-binding domain superfamily/Winged helix DNA-binding domain"/>
    <property type="match status" value="1"/>
</dbReference>
<comment type="similarity">
    <text evidence="1">Belongs to the AfsR/DnrI/RedD regulatory family.</text>
</comment>
<dbReference type="Gene3D" id="3.40.50.300">
    <property type="entry name" value="P-loop containing nucleotide triphosphate hydrolases"/>
    <property type="match status" value="1"/>
</dbReference>
<dbReference type="InterPro" id="IPR016032">
    <property type="entry name" value="Sig_transdc_resp-reg_C-effctor"/>
</dbReference>
<gene>
    <name evidence="6" type="ORF">ACFSXZ_14495</name>
</gene>
<evidence type="ECO:0000256" key="3">
    <source>
        <dbReference type="PROSITE-ProRule" id="PRU01091"/>
    </source>
</evidence>
<dbReference type="PANTHER" id="PTHR47691:SF3">
    <property type="entry name" value="HTH-TYPE TRANSCRIPTIONAL REGULATOR RV0890C-RELATED"/>
    <property type="match status" value="1"/>
</dbReference>
<dbReference type="SMART" id="SM00862">
    <property type="entry name" value="Trans_reg_C"/>
    <property type="match status" value="1"/>
</dbReference>
<dbReference type="InterPro" id="IPR011990">
    <property type="entry name" value="TPR-like_helical_dom_sf"/>
</dbReference>
<dbReference type="RefSeq" id="WP_378265374.1">
    <property type="nucleotide sequence ID" value="NZ_JBHUKR010000007.1"/>
</dbReference>
<dbReference type="InterPro" id="IPR027417">
    <property type="entry name" value="P-loop_NTPase"/>
</dbReference>
<accession>A0ABW5FU88</accession>
<dbReference type="PRINTS" id="PR00364">
    <property type="entry name" value="DISEASERSIST"/>
</dbReference>
<dbReference type="InterPro" id="IPR049945">
    <property type="entry name" value="AAA_22"/>
</dbReference>
<dbReference type="SUPFAM" id="SSF48452">
    <property type="entry name" value="TPR-like"/>
    <property type="match status" value="2"/>
</dbReference>
<dbReference type="SUPFAM" id="SSF46894">
    <property type="entry name" value="C-terminal effector domain of the bipartite response regulators"/>
    <property type="match status" value="1"/>
</dbReference>
<evidence type="ECO:0000256" key="4">
    <source>
        <dbReference type="SAM" id="MobiDB-lite"/>
    </source>
</evidence>
<name>A0ABW5FU88_9PSEU</name>
<feature type="DNA-binding region" description="OmpR/PhoB-type" evidence="3">
    <location>
        <begin position="1"/>
        <end position="91"/>
    </location>
</feature>
<dbReference type="SMART" id="SM01043">
    <property type="entry name" value="BTAD"/>
    <property type="match status" value="1"/>
</dbReference>
<feature type="domain" description="OmpR/PhoB-type" evidence="5">
    <location>
        <begin position="1"/>
        <end position="91"/>
    </location>
</feature>
<dbReference type="PROSITE" id="PS51755">
    <property type="entry name" value="OMPR_PHOB"/>
    <property type="match status" value="1"/>
</dbReference>
<feature type="compositionally biased region" description="Basic and acidic residues" evidence="4">
    <location>
        <begin position="1055"/>
        <end position="1064"/>
    </location>
</feature>
<evidence type="ECO:0000256" key="1">
    <source>
        <dbReference type="ARBA" id="ARBA00005820"/>
    </source>
</evidence>
<organism evidence="6 7">
    <name type="scientific">Amycolatopsis pigmentata</name>
    <dbReference type="NCBI Taxonomy" id="450801"/>
    <lineage>
        <taxon>Bacteria</taxon>
        <taxon>Bacillati</taxon>
        <taxon>Actinomycetota</taxon>
        <taxon>Actinomycetes</taxon>
        <taxon>Pseudonocardiales</taxon>
        <taxon>Pseudonocardiaceae</taxon>
        <taxon>Amycolatopsis</taxon>
    </lineage>
</organism>
<dbReference type="InterPro" id="IPR001867">
    <property type="entry name" value="OmpR/PhoB-type_DNA-bd"/>
</dbReference>
<dbReference type="CDD" id="cd15831">
    <property type="entry name" value="BTAD"/>
    <property type="match status" value="1"/>
</dbReference>
<dbReference type="Gene3D" id="1.25.40.10">
    <property type="entry name" value="Tetratricopeptide repeat domain"/>
    <property type="match status" value="2"/>
</dbReference>
<dbReference type="Pfam" id="PF13401">
    <property type="entry name" value="AAA_22"/>
    <property type="match status" value="1"/>
</dbReference>
<dbReference type="Pfam" id="PF00486">
    <property type="entry name" value="Trans_reg_C"/>
    <property type="match status" value="1"/>
</dbReference>
<dbReference type="SUPFAM" id="SSF52540">
    <property type="entry name" value="P-loop containing nucleoside triphosphate hydrolases"/>
    <property type="match status" value="1"/>
</dbReference>